<dbReference type="InterPro" id="IPR036397">
    <property type="entry name" value="RNaseH_sf"/>
</dbReference>
<evidence type="ECO:0000259" key="5">
    <source>
        <dbReference type="SMART" id="SM00479"/>
    </source>
</evidence>
<evidence type="ECO:0000313" key="7">
    <source>
        <dbReference type="Proteomes" id="UP000654913"/>
    </source>
</evidence>
<dbReference type="GO" id="GO:0003676">
    <property type="term" value="F:nucleic acid binding"/>
    <property type="evidence" value="ECO:0007669"/>
    <property type="project" value="InterPro"/>
</dbReference>
<evidence type="ECO:0000256" key="3">
    <source>
        <dbReference type="ARBA" id="ARBA00022839"/>
    </source>
</evidence>
<reference evidence="6" key="2">
    <citation type="submission" date="2021-02" db="EMBL/GenBank/DDBJ databases">
        <title>Aspergillus puulaauensis MK2 genome sequence.</title>
        <authorList>
            <person name="Futagami T."/>
            <person name="Mori K."/>
            <person name="Kadooka C."/>
            <person name="Tanaka T."/>
        </authorList>
    </citation>
    <scope>NUCLEOTIDE SEQUENCE</scope>
    <source>
        <strain evidence="6">MK2</strain>
    </source>
</reference>
<feature type="region of interest" description="Disordered" evidence="4">
    <location>
        <begin position="1"/>
        <end position="52"/>
    </location>
</feature>
<dbReference type="RefSeq" id="XP_041555602.1">
    <property type="nucleotide sequence ID" value="XM_041702859.1"/>
</dbReference>
<dbReference type="InterPro" id="IPR012337">
    <property type="entry name" value="RNaseH-like_sf"/>
</dbReference>
<dbReference type="KEGG" id="apuu:APUU_31633A"/>
<reference evidence="6" key="1">
    <citation type="submission" date="2021-01" db="EMBL/GenBank/DDBJ databases">
        <authorList>
            <consortium name="Aspergillus puulaauensis MK2 genome sequencing consortium"/>
            <person name="Kazuki M."/>
            <person name="Futagami T."/>
        </authorList>
    </citation>
    <scope>NUCLEOTIDE SEQUENCE</scope>
    <source>
        <strain evidence="6">MK2</strain>
    </source>
</reference>
<feature type="compositionally biased region" description="Low complexity" evidence="4">
    <location>
        <begin position="35"/>
        <end position="45"/>
    </location>
</feature>
<feature type="compositionally biased region" description="Low complexity" evidence="4">
    <location>
        <begin position="9"/>
        <end position="18"/>
    </location>
</feature>
<dbReference type="OrthoDB" id="16516at2759"/>
<dbReference type="CDD" id="cd06137">
    <property type="entry name" value="DEDDh_RNase"/>
    <property type="match status" value="1"/>
</dbReference>
<evidence type="ECO:0000256" key="1">
    <source>
        <dbReference type="ARBA" id="ARBA00022722"/>
    </source>
</evidence>
<organism evidence="6 7">
    <name type="scientific">Aspergillus puulaauensis</name>
    <dbReference type="NCBI Taxonomy" id="1220207"/>
    <lineage>
        <taxon>Eukaryota</taxon>
        <taxon>Fungi</taxon>
        <taxon>Dikarya</taxon>
        <taxon>Ascomycota</taxon>
        <taxon>Pezizomycotina</taxon>
        <taxon>Eurotiomycetes</taxon>
        <taxon>Eurotiomycetidae</taxon>
        <taxon>Eurotiales</taxon>
        <taxon>Aspergillaceae</taxon>
        <taxon>Aspergillus</taxon>
    </lineage>
</organism>
<dbReference type="SUPFAM" id="SSF53098">
    <property type="entry name" value="Ribonuclease H-like"/>
    <property type="match status" value="1"/>
</dbReference>
<dbReference type="PANTHER" id="PTHR12801:SF114">
    <property type="entry name" value="EXONUCLEASE, PUTATIVE (AFU_ORTHOLOGUE AFUA_7G00870)-RELATED"/>
    <property type="match status" value="1"/>
</dbReference>
<dbReference type="Gene3D" id="3.30.420.10">
    <property type="entry name" value="Ribonuclease H-like superfamily/Ribonuclease H"/>
    <property type="match status" value="1"/>
</dbReference>
<evidence type="ECO:0000256" key="4">
    <source>
        <dbReference type="SAM" id="MobiDB-lite"/>
    </source>
</evidence>
<keyword evidence="2" id="KW-0378">Hydrolase</keyword>
<feature type="region of interest" description="Disordered" evidence="4">
    <location>
        <begin position="102"/>
        <end position="130"/>
    </location>
</feature>
<accession>A0A7R8AN46</accession>
<dbReference type="PANTHER" id="PTHR12801">
    <property type="entry name" value="RNA EXONUCLEASE REXO1 / RECO3 FAMILY MEMBER-RELATED"/>
    <property type="match status" value="1"/>
</dbReference>
<dbReference type="GeneID" id="64973413"/>
<dbReference type="AlphaFoldDB" id="A0A7R8AN46"/>
<name>A0A7R8AN46_9EURO</name>
<gene>
    <name evidence="6" type="ORF">APUU_31633A</name>
</gene>
<protein>
    <recommendedName>
        <fullName evidence="5">Exonuclease domain-containing protein</fullName>
    </recommendedName>
</protein>
<dbReference type="Proteomes" id="UP000654913">
    <property type="component" value="Chromosome 3"/>
</dbReference>
<keyword evidence="3" id="KW-0269">Exonuclease</keyword>
<dbReference type="GO" id="GO:0005634">
    <property type="term" value="C:nucleus"/>
    <property type="evidence" value="ECO:0007669"/>
    <property type="project" value="TreeGrafter"/>
</dbReference>
<feature type="compositionally biased region" description="Basic and acidic residues" evidence="4">
    <location>
        <begin position="111"/>
        <end position="130"/>
    </location>
</feature>
<evidence type="ECO:0000313" key="6">
    <source>
        <dbReference type="EMBL" id="BCS23408.1"/>
    </source>
</evidence>
<dbReference type="InterPro" id="IPR047021">
    <property type="entry name" value="REXO1/3/4-like"/>
</dbReference>
<dbReference type="GO" id="GO:0006364">
    <property type="term" value="P:rRNA processing"/>
    <property type="evidence" value="ECO:0007669"/>
    <property type="project" value="TreeGrafter"/>
</dbReference>
<dbReference type="SMART" id="SM00479">
    <property type="entry name" value="EXOIII"/>
    <property type="match status" value="1"/>
</dbReference>
<proteinExistence type="predicted"/>
<keyword evidence="7" id="KW-1185">Reference proteome</keyword>
<dbReference type="GO" id="GO:0000027">
    <property type="term" value="P:ribosomal large subunit assembly"/>
    <property type="evidence" value="ECO:0007669"/>
    <property type="project" value="TreeGrafter"/>
</dbReference>
<dbReference type="InterPro" id="IPR013520">
    <property type="entry name" value="Ribonucl_H"/>
</dbReference>
<sequence>MYGPKPQFPTSSPTPTSPKRGHRFDEAAAARHQRSQSSGSRSAGQTTSLTSKAVTNTTTLRLISEKKAQLADAKAQASAANRMYQFAHEAFSLGRPVIYEDSDEVTDSDYEENRQRQEAEEREKEAEKQAKIADAVSRDRYAALQAVTASLGHPNAAQDGNWSIMSEGEKEVLFQRLENECHDHDTLTDVGYETGMVRAPRADPKDRKRRAVAIDCEFVGVMGDISVLAQVCAVDALTGEVLLDFLVEPGHRRVNYRTRYSGLTNHTFHRYREMGLVLPDVAAAQEALFEFMDRDTILVGFAMDNDLEVLGISHWRVFDAQVAAREAEFRASGVRPNRWSLQSLCRQFLGRSVQQSSRGHDCLEDVFAARELMLWWVKEENEDRVEEWVQRQVDRDNDGTAFDIQNWL</sequence>
<feature type="domain" description="Exonuclease" evidence="5">
    <location>
        <begin position="210"/>
        <end position="382"/>
    </location>
</feature>
<dbReference type="EMBL" id="AP024445">
    <property type="protein sequence ID" value="BCS23408.1"/>
    <property type="molecule type" value="Genomic_DNA"/>
</dbReference>
<evidence type="ECO:0000256" key="2">
    <source>
        <dbReference type="ARBA" id="ARBA00022801"/>
    </source>
</evidence>
<keyword evidence="1" id="KW-0540">Nuclease</keyword>
<dbReference type="GO" id="GO:0004527">
    <property type="term" value="F:exonuclease activity"/>
    <property type="evidence" value="ECO:0007669"/>
    <property type="project" value="UniProtKB-KW"/>
</dbReference>